<protein>
    <recommendedName>
        <fullName evidence="5">Chromosome partition protein Smc</fullName>
    </recommendedName>
</protein>
<evidence type="ECO:0000256" key="1">
    <source>
        <dbReference type="SAM" id="Coils"/>
    </source>
</evidence>
<evidence type="ECO:0000313" key="4">
    <source>
        <dbReference type="Proteomes" id="UP000824056"/>
    </source>
</evidence>
<feature type="coiled-coil region" evidence="1">
    <location>
        <begin position="400"/>
        <end position="427"/>
    </location>
</feature>
<sequence>MNRNRKNRKNRKRQVVTSVAAAMAGIMGAVPVLAATEEAQISKEETVYVNADAKGQEKQIIVSDWLKNAGSEKNLEDQTQLRDVENVKGEETFTRKGNTLTWQTQGEDIYYQGTGDKELPVSMKLTYFLDGQEIQPEDLPGKSGHLKLRIEYENKAEREVEIEGKKQQMYSPFVMVTGLILPDDVFSNVIIDNGKVISDGQRQLVLGVAMPGLRESLGLEEGERDWASDSLTLPESLEIQADVKDFSMGSTFTLGLTDVLEDLDIKNAGDFDALEKALDELEDAALQLVEGSGQLYQGASELESRYGEFQQGVNTLAEGVRSLDAGAVQLSEGIQAYTQGVDILNQGIQSSLGQQGALTGKVREYENGVNTAVKAIEDYVLGIRNLTRGLTSYIEGEKALAEGAAQLDELKENLGQLESAITGLYEAVDGEGGSQEDIKTAAQALAEGTEKFSQGLKQQEELLEKAGAMSDTGMKLINETETLADLAQNQAVEPARGFLEKGNTMLQKLQEILTQADAVKANGQAALEQAETEAVSEVNAQITQRNQQIESIRSQAQSANEQIVGAKASLEASAAQAADEGKEEEAQSLYQAAAELNGAWVDPQSLENLDEVSSPQAVVELSGPDTGEVKQLLGEMQESLLTLETAMAGAEDKLTAMEGQINQITGMKEDLEKSKTALEQLEENAYGLNTGMTALYGGVETLSRNLGALEQKCQSLPQAAAGIDSLLAGFGELGQYNDALLLGAAQLEENTPDLLNGVESLGQGTEELTAGLGELQRQLSSGASLLAGNSQSLREGAGALTYGIGELSSGASALVLGSSQAAEGICQLEAGAQQLSKGTQEFNQKGIQKLQQQAETALETVLDRAEALTSEDCRYSTYGGCLETMEGNVKFVIETEEIK</sequence>
<feature type="signal peptide" evidence="2">
    <location>
        <begin position="1"/>
        <end position="34"/>
    </location>
</feature>
<evidence type="ECO:0000256" key="2">
    <source>
        <dbReference type="SAM" id="SignalP"/>
    </source>
</evidence>
<accession>A0A9D2JSG1</accession>
<dbReference type="Proteomes" id="UP000824056">
    <property type="component" value="Unassembled WGS sequence"/>
</dbReference>
<dbReference type="GO" id="GO:0045098">
    <property type="term" value="C:type III intermediate filament"/>
    <property type="evidence" value="ECO:0007669"/>
    <property type="project" value="TreeGrafter"/>
</dbReference>
<dbReference type="AlphaFoldDB" id="A0A9D2JSG1"/>
<keyword evidence="1" id="KW-0175">Coiled coil</keyword>
<reference evidence="3" key="1">
    <citation type="journal article" date="2021" name="PeerJ">
        <title>Extensive microbial diversity within the chicken gut microbiome revealed by metagenomics and culture.</title>
        <authorList>
            <person name="Gilroy R."/>
            <person name="Ravi A."/>
            <person name="Getino M."/>
            <person name="Pursley I."/>
            <person name="Horton D.L."/>
            <person name="Alikhan N.F."/>
            <person name="Baker D."/>
            <person name="Gharbi K."/>
            <person name="Hall N."/>
            <person name="Watson M."/>
            <person name="Adriaenssens E.M."/>
            <person name="Foster-Nyarko E."/>
            <person name="Jarju S."/>
            <person name="Secka A."/>
            <person name="Antonio M."/>
            <person name="Oren A."/>
            <person name="Chaudhuri R.R."/>
            <person name="La Ragione R."/>
            <person name="Hildebrand F."/>
            <person name="Pallen M.J."/>
        </authorList>
    </citation>
    <scope>NUCLEOTIDE SEQUENCE</scope>
    <source>
        <strain evidence="3">1068</strain>
    </source>
</reference>
<evidence type="ECO:0008006" key="5">
    <source>
        <dbReference type="Google" id="ProtNLM"/>
    </source>
</evidence>
<feature type="coiled-coil region" evidence="1">
    <location>
        <begin position="640"/>
        <end position="684"/>
    </location>
</feature>
<reference evidence="3" key="2">
    <citation type="submission" date="2021-04" db="EMBL/GenBank/DDBJ databases">
        <authorList>
            <person name="Gilroy R."/>
        </authorList>
    </citation>
    <scope>NUCLEOTIDE SEQUENCE</scope>
    <source>
        <strain evidence="3">1068</strain>
    </source>
</reference>
<name>A0A9D2JSG1_9FIRM</name>
<gene>
    <name evidence="3" type="ORF">H9809_03885</name>
</gene>
<dbReference type="SUPFAM" id="SSF58104">
    <property type="entry name" value="Methyl-accepting chemotaxis protein (MCP) signaling domain"/>
    <property type="match status" value="1"/>
</dbReference>
<evidence type="ECO:0000313" key="3">
    <source>
        <dbReference type="EMBL" id="HIZ65033.1"/>
    </source>
</evidence>
<proteinExistence type="predicted"/>
<dbReference type="PANTHER" id="PTHR34707">
    <property type="entry name" value="VIMENTIN-TYPE INTERMEDIATE FILAMENT-ASSOCIATED COILED-COIL PROTEIN"/>
    <property type="match status" value="1"/>
</dbReference>
<comment type="caution">
    <text evidence="3">The sequence shown here is derived from an EMBL/GenBank/DDBJ whole genome shotgun (WGS) entry which is preliminary data.</text>
</comment>
<keyword evidence="2" id="KW-0732">Signal</keyword>
<organism evidence="3 4">
    <name type="scientific">Candidatus Blautia pullicola</name>
    <dbReference type="NCBI Taxonomy" id="2838498"/>
    <lineage>
        <taxon>Bacteria</taxon>
        <taxon>Bacillati</taxon>
        <taxon>Bacillota</taxon>
        <taxon>Clostridia</taxon>
        <taxon>Lachnospirales</taxon>
        <taxon>Lachnospiraceae</taxon>
        <taxon>Blautia</taxon>
    </lineage>
</organism>
<feature type="coiled-coil region" evidence="1">
    <location>
        <begin position="542"/>
        <end position="587"/>
    </location>
</feature>
<feature type="chain" id="PRO_5038492045" description="Chromosome partition protein Smc" evidence="2">
    <location>
        <begin position="35"/>
        <end position="899"/>
    </location>
</feature>
<dbReference type="EMBL" id="DXBG01000095">
    <property type="protein sequence ID" value="HIZ65033.1"/>
    <property type="molecule type" value="Genomic_DNA"/>
</dbReference>
<dbReference type="PANTHER" id="PTHR34707:SF1">
    <property type="entry name" value="VIMENTIN-TYPE INTERMEDIATE FILAMENT-ASSOCIATED COILED-COIL PROTEIN"/>
    <property type="match status" value="1"/>
</dbReference>